<keyword evidence="1" id="KW-0472">Membrane</keyword>
<organism evidence="2 3">
    <name type="scientific">Candidatus Zambryskibacteria bacterium RIFCSPLOWO2_02_FULL_39_14</name>
    <dbReference type="NCBI Taxonomy" id="1802769"/>
    <lineage>
        <taxon>Bacteria</taxon>
        <taxon>Candidatus Zambryskiibacteriota</taxon>
    </lineage>
</organism>
<comment type="caution">
    <text evidence="2">The sequence shown here is derived from an EMBL/GenBank/DDBJ whole genome shotgun (WGS) entry which is preliminary data.</text>
</comment>
<sequence length="153" mass="17962">MPSKSPLFSFYVFFRITYEDYVTIKEMKEFQRKQIIRSVIYSVPFLIILAILAVFLARGAVRVVIKERESLKYARNLEEKAVALVLRKKELEEGIASLQTEDGIKNEIRSRFSVTQEGEYIAIIVDEKQSSTSTDAYALPWYKRFWYTIIKDK</sequence>
<accession>A0A1G2UHM3</accession>
<protein>
    <recommendedName>
        <fullName evidence="4">Septum formation initiator</fullName>
    </recommendedName>
</protein>
<dbReference type="EMBL" id="MHWM01000015">
    <property type="protein sequence ID" value="OHB08933.1"/>
    <property type="molecule type" value="Genomic_DNA"/>
</dbReference>
<evidence type="ECO:0000256" key="1">
    <source>
        <dbReference type="SAM" id="Phobius"/>
    </source>
</evidence>
<keyword evidence="1" id="KW-1133">Transmembrane helix</keyword>
<evidence type="ECO:0000313" key="3">
    <source>
        <dbReference type="Proteomes" id="UP000177096"/>
    </source>
</evidence>
<dbReference type="AlphaFoldDB" id="A0A1G2UHM3"/>
<keyword evidence="1" id="KW-0812">Transmembrane</keyword>
<reference evidence="2 3" key="1">
    <citation type="journal article" date="2016" name="Nat. Commun.">
        <title>Thousands of microbial genomes shed light on interconnected biogeochemical processes in an aquifer system.</title>
        <authorList>
            <person name="Anantharaman K."/>
            <person name="Brown C.T."/>
            <person name="Hug L.A."/>
            <person name="Sharon I."/>
            <person name="Castelle C.J."/>
            <person name="Probst A.J."/>
            <person name="Thomas B.C."/>
            <person name="Singh A."/>
            <person name="Wilkins M.J."/>
            <person name="Karaoz U."/>
            <person name="Brodie E.L."/>
            <person name="Williams K.H."/>
            <person name="Hubbard S.S."/>
            <person name="Banfield J.F."/>
        </authorList>
    </citation>
    <scope>NUCLEOTIDE SEQUENCE [LARGE SCALE GENOMIC DNA]</scope>
</reference>
<proteinExistence type="predicted"/>
<feature type="transmembrane region" description="Helical" evidence="1">
    <location>
        <begin position="35"/>
        <end position="57"/>
    </location>
</feature>
<dbReference type="Proteomes" id="UP000177096">
    <property type="component" value="Unassembled WGS sequence"/>
</dbReference>
<evidence type="ECO:0000313" key="2">
    <source>
        <dbReference type="EMBL" id="OHB08933.1"/>
    </source>
</evidence>
<name>A0A1G2UHM3_9BACT</name>
<gene>
    <name evidence="2" type="ORF">A3I86_02080</name>
</gene>
<evidence type="ECO:0008006" key="4">
    <source>
        <dbReference type="Google" id="ProtNLM"/>
    </source>
</evidence>